<dbReference type="Gene3D" id="3.90.1750.10">
    <property type="entry name" value="Hect, E3 ligase catalytic domains"/>
    <property type="match status" value="1"/>
</dbReference>
<protein>
    <submittedName>
        <fullName evidence="5">Hect e3 ubiquitin</fullName>
    </submittedName>
</protein>
<name>A0ABQ8UHC6_9EUKA</name>
<dbReference type="Gene3D" id="3.30.2410.10">
    <property type="entry name" value="Hect, E3 ligase catalytic domain"/>
    <property type="match status" value="1"/>
</dbReference>
<feature type="active site" description="Glycyl thioester intermediate" evidence="2">
    <location>
        <position position="3627"/>
    </location>
</feature>
<feature type="compositionally biased region" description="Pro residues" evidence="3">
    <location>
        <begin position="380"/>
        <end position="393"/>
    </location>
</feature>
<dbReference type="InterPro" id="IPR000569">
    <property type="entry name" value="HECT_dom"/>
</dbReference>
<feature type="region of interest" description="Disordered" evidence="3">
    <location>
        <begin position="733"/>
        <end position="766"/>
    </location>
</feature>
<dbReference type="InterPro" id="IPR009060">
    <property type="entry name" value="UBA-like_sf"/>
</dbReference>
<feature type="compositionally biased region" description="Acidic residues" evidence="3">
    <location>
        <begin position="2192"/>
        <end position="2202"/>
    </location>
</feature>
<dbReference type="Pfam" id="PF00632">
    <property type="entry name" value="HECT"/>
    <property type="match status" value="1"/>
</dbReference>
<evidence type="ECO:0000313" key="6">
    <source>
        <dbReference type="Proteomes" id="UP001141327"/>
    </source>
</evidence>
<dbReference type="InterPro" id="IPR043136">
    <property type="entry name" value="B30.2/SPRY_sf"/>
</dbReference>
<dbReference type="SUPFAM" id="SSF56204">
    <property type="entry name" value="Hect, E3 ligase catalytic domain"/>
    <property type="match status" value="1"/>
</dbReference>
<feature type="compositionally biased region" description="Low complexity" evidence="3">
    <location>
        <begin position="1338"/>
        <end position="1354"/>
    </location>
</feature>
<keyword evidence="1 2" id="KW-0833">Ubl conjugation pathway</keyword>
<dbReference type="PANTHER" id="PTHR46654:SF1">
    <property type="entry name" value="E3 UBIQUITIN-PROTEIN LIGASE HECTD3"/>
    <property type="match status" value="1"/>
</dbReference>
<accession>A0ABQ8UHC6</accession>
<dbReference type="InterPro" id="IPR035983">
    <property type="entry name" value="Hect_E3_ubiquitin_ligase"/>
</dbReference>
<dbReference type="PROSITE" id="PS50237">
    <property type="entry name" value="HECT"/>
    <property type="match status" value="1"/>
</dbReference>
<dbReference type="Gene3D" id="3.30.1390.10">
    <property type="match status" value="1"/>
</dbReference>
<keyword evidence="6" id="KW-1185">Reference proteome</keyword>
<evidence type="ECO:0000259" key="4">
    <source>
        <dbReference type="PROSITE" id="PS50237"/>
    </source>
</evidence>
<feature type="region of interest" description="Disordered" evidence="3">
    <location>
        <begin position="796"/>
        <end position="817"/>
    </location>
</feature>
<dbReference type="Gene3D" id="3.30.2160.10">
    <property type="entry name" value="Hect, E3 ligase catalytic domain"/>
    <property type="match status" value="1"/>
</dbReference>
<dbReference type="EMBL" id="JAPMOS010000027">
    <property type="protein sequence ID" value="KAJ4458637.1"/>
    <property type="molecule type" value="Genomic_DNA"/>
</dbReference>
<feature type="region of interest" description="Disordered" evidence="3">
    <location>
        <begin position="1724"/>
        <end position="1743"/>
    </location>
</feature>
<evidence type="ECO:0000256" key="3">
    <source>
        <dbReference type="SAM" id="MobiDB-lite"/>
    </source>
</evidence>
<feature type="region of interest" description="Disordered" evidence="3">
    <location>
        <begin position="862"/>
        <end position="903"/>
    </location>
</feature>
<feature type="compositionally biased region" description="Low complexity" evidence="3">
    <location>
        <begin position="879"/>
        <end position="895"/>
    </location>
</feature>
<dbReference type="SUPFAM" id="SSF46934">
    <property type="entry name" value="UBA-like"/>
    <property type="match status" value="1"/>
</dbReference>
<reference evidence="5" key="1">
    <citation type="journal article" date="2022" name="bioRxiv">
        <title>Genomics of Preaxostyla Flagellates Illuminates Evolutionary Transitions and the Path Towards Mitochondrial Loss.</title>
        <authorList>
            <person name="Novak L.V.F."/>
            <person name="Treitli S.C."/>
            <person name="Pyrih J."/>
            <person name="Halakuc P."/>
            <person name="Pipaliya S.V."/>
            <person name="Vacek V."/>
            <person name="Brzon O."/>
            <person name="Soukal P."/>
            <person name="Eme L."/>
            <person name="Dacks J.B."/>
            <person name="Karnkowska A."/>
            <person name="Elias M."/>
            <person name="Hampl V."/>
        </authorList>
    </citation>
    <scope>NUCLEOTIDE SEQUENCE</scope>
    <source>
        <strain evidence="5">RCP-MX</strain>
    </source>
</reference>
<evidence type="ECO:0000256" key="2">
    <source>
        <dbReference type="PROSITE-ProRule" id="PRU00104"/>
    </source>
</evidence>
<feature type="compositionally biased region" description="Pro residues" evidence="3">
    <location>
        <begin position="3101"/>
        <end position="3113"/>
    </location>
</feature>
<evidence type="ECO:0000313" key="5">
    <source>
        <dbReference type="EMBL" id="KAJ4458637.1"/>
    </source>
</evidence>
<feature type="compositionally biased region" description="Acidic residues" evidence="3">
    <location>
        <begin position="3763"/>
        <end position="3779"/>
    </location>
</feature>
<evidence type="ECO:0000256" key="1">
    <source>
        <dbReference type="ARBA" id="ARBA00022786"/>
    </source>
</evidence>
<feature type="region of interest" description="Disordered" evidence="3">
    <location>
        <begin position="3090"/>
        <end position="3122"/>
    </location>
</feature>
<gene>
    <name evidence="5" type="ORF">PAPYR_5611</name>
</gene>
<feature type="compositionally biased region" description="Acidic residues" evidence="3">
    <location>
        <begin position="3726"/>
        <end position="3738"/>
    </location>
</feature>
<feature type="compositionally biased region" description="Low complexity" evidence="3">
    <location>
        <begin position="1977"/>
        <end position="1989"/>
    </location>
</feature>
<feature type="region of interest" description="Disordered" evidence="3">
    <location>
        <begin position="1240"/>
        <end position="1260"/>
    </location>
</feature>
<dbReference type="SMART" id="SM00119">
    <property type="entry name" value="HECTc"/>
    <property type="match status" value="1"/>
</dbReference>
<dbReference type="InterPro" id="IPR014719">
    <property type="entry name" value="Ribosomal_bL12_C/ClpS-like"/>
</dbReference>
<feature type="compositionally biased region" description="Low complexity" evidence="3">
    <location>
        <begin position="2260"/>
        <end position="2269"/>
    </location>
</feature>
<feature type="compositionally biased region" description="Acidic residues" evidence="3">
    <location>
        <begin position="365"/>
        <end position="374"/>
    </location>
</feature>
<feature type="region of interest" description="Disordered" evidence="3">
    <location>
        <begin position="3667"/>
        <end position="3787"/>
    </location>
</feature>
<dbReference type="PANTHER" id="PTHR46654">
    <property type="entry name" value="E3 UBIQUITIN-PROTEIN LIGASE HECTD3"/>
    <property type="match status" value="1"/>
</dbReference>
<proteinExistence type="predicted"/>
<feature type="region of interest" description="Disordered" evidence="3">
    <location>
        <begin position="1969"/>
        <end position="2002"/>
    </location>
</feature>
<feature type="compositionally biased region" description="Low complexity" evidence="3">
    <location>
        <begin position="743"/>
        <end position="763"/>
    </location>
</feature>
<feature type="compositionally biased region" description="Low complexity" evidence="3">
    <location>
        <begin position="3667"/>
        <end position="3699"/>
    </location>
</feature>
<dbReference type="Gene3D" id="2.60.120.920">
    <property type="match status" value="2"/>
</dbReference>
<feature type="region of interest" description="Disordered" evidence="3">
    <location>
        <begin position="2189"/>
        <end position="2285"/>
    </location>
</feature>
<feature type="region of interest" description="Disordered" evidence="3">
    <location>
        <begin position="201"/>
        <end position="236"/>
    </location>
</feature>
<feature type="compositionally biased region" description="Low complexity" evidence="3">
    <location>
        <begin position="218"/>
        <end position="230"/>
    </location>
</feature>
<feature type="region of interest" description="Disordered" evidence="3">
    <location>
        <begin position="1318"/>
        <end position="1385"/>
    </location>
</feature>
<sequence length="3787" mass="401286">MWKESTDPLCIHKFLLADQPTEEMAGNAPSDAELISIPDEKLVAQQFVTNQRWLGETGLETTVGVSLHSAPAPDCLDETKSINDCVAELVSELSPLDTFVRPPTSFSRVFLRRQALLDALANAYARELHRPEDRPETPLGQRSWFAHSKTLLAALASGAPAEQSAAGGLVDWLVRHPLLVSGLLVPLSPAEQQLDCTRRHVSAPGRVQPSHKKRHGRATTAATAEAPAASDEAEAEAATGSRLLEGILDATFSTSSGGSGAISAAQLIDLTRVLTRDLVLRLLAHHRVHAPPLLAAPADASAPTPAAVISPHGPTRDAIVEALRQVLNKFAAAAQATKAAAPWEALLPTITFLASGLACFLDADSDTEEPASEGDEPRRPVPVPHGRPTPEKPAPLAAPGSNRVEPLLAPLLRTVTALEQYMTVRGIHQPEEDWASVLGELGQALVPLDTRTLESPHPYFNQMDDQQALTFPGAVTLSLEFDPQCCTQQNDDWLGVAVTLDGAPVQTIRLTGPHANWPKEKLALPGDALTLTFHSSKGRVEWGYRFRVTPHYVRPAYIPSPLYDAQKSCLGALLKACLAMAGPALPGAAPNELADVESPLLERGLHSIEQLPPSVVAFVRDFVGTSQAPADAPAPPAHVSALLGHLRAAAPAPPMGGAPVDRAVRALFVALLHHSGLLHEAAHIFARLPLDAASADEAAGRLWERIVAAWQVANQSRMTVVRTFQQLQAKAAPGPAAAPAPGGPATAAAAAAAAPGSGDAAGPSMDDVSDEFAQRALFLLRIAPVLAPSRFLCPTPEEPIPRRTHRPHFEKAQQASGLAPAADVAAAAAAAAPAAAGPTAPPHAGAGVPLFRSLSHRSASVTARPGVAAGQSASLPADTTTAAAGTTTTTTAAGTSSGEPMPLVRSTSITERILQQQDGAAFAEDEDQLPSRAVWEHNHDLKSQAAQAQAQATPVQPAQAAVTVFFARACAASGLASSHHLQAARAADPAAPALSPNGCALVVGRLQQAVVAFFGKATLQAAQAERILSHRRRRAPERLTAFRVLRELLEGARPWGLPRPAASPALFSSVSMLDEVLRAVSAVFPEGPGGAAADLKGCLPAHRAQLQAAQQHLVLALTRLLRRATQSVPAGPLAPSRLQDPSPPLPVLLLVPLILARWKPGPADLGILRRARLVTVLDTLAVRLQPGALAEVAAALPTLPAPSAAASAVAVLLQRSATRTGVLEGFLRELALSAASAASAATSDGAPSPPPVTPGPQGSNVASVGAVMQTLAQVAATTERLLSLTVISLALAGAGSEPLARLPSKRPLRSILLEDPRRCSRPGCAEGEEDEEGRSSRDGSAISPTSSESEAPEAGPQPPTESSDEDDQPDGRPQQRPAQPSGPALAEALGRAVSDLVLTALERTLGHLIAAGAPEEGRYPLAQEAAAMEQLALILPLVRQAVEAARGPAQPLDLGRLATMLLELVLHPAAASPRLVQAALKVLRVLLPPMDPAAIHQPPAGWVFPAAAAAPGPRPLRRVVSEELLGLLGATLVGGCQPVRRVGLEPVHLNQALAPDRFAVTLHRDQYHSPQDVRMIIRRALRCSEATATELSREWSRRGQLVMKEGTREECEAIDDVCSEERFVCTVDPVLVSLGPALGAGPQNETNTFIWRSGHVRAALACEVALLLRHIVRTTHTTTTTTAPDATRPARTLGDHIADRVSGVLERLGPLSDELRAALIAEPAAQPSAPATSTSTTSGPAPQALPADLPLALAALAVLGGLPERLRLGGRISSQSSRQQGTLQRAHPTAVMVRVRMDLEQPALPEGPEDPEGAAPAAPQLRQGPPIWAERSQLEPFEEAPLGSAHFAFPSAVIPGLLRLLAPIAPPSSAPTAASTATTTTTSPLGALVKAVTGPGSALMWLHTAQLYALTALVSVMEHSPPTPALGNLLQPLLGALNTLASTDGMDAPASAAQRAQLMARAQEKLLEAQGRHREQATTATEASTTTAAGQQPTPYSLHRGPEGTPVPTCFRQEYCEKILFLGSDRRTVKYIGRGSETADVVLLTTEQPLPAGCPKFYFEVLVVRAGVSCSITVGLIAYTRNGRRLGPAFTGVPEGVYYPAVGISSFAGVVRINCGQAPFTCDLTQSDEELRRAAKQGRMKELARRTEQAVNLMMMGYELPLCMYALRINHDDILLASEWIIGHPEHQVQDPDAECNQEVEDAEPHPAEEQPPGQGAPLAHEAPKPAADQPPSLDEDTLLLEAPDPQDVISSPFTEGDDPLGAAEAAAGPDGGSPEGQRARREREREQRIFMERALGGGALEAAQRGISLSHLYPGMVLAVKANPEGAEALEQLAHVSGLVLACDGITRRVLLHMYSPALALFAPQWLPSDALALSPVPAELCPGRSRQPVEAVCREVVQAYALLVTAQAQQCILSTLTHASNIIPRAHPMGREEALTAAAALAAAEGDLRGQMRALFASIRVAAADHLARHLHTPDAANQLRLRRPPTHPALIATRRIIRSLLQGPPETPAAAPTAAAAAAAVPAGSHTVGELLVEECLQALARYAREGCRIRNGRGAPGQGSADMYVRPSRGLVAAYDFALWVFTMLFTELPGALCAPPPAALKHGQPLVRTASQRAAAAPHPHLAQAAQAARLLIQCLALPYPARPSATCILLARLAPVLAGSFLQDEPTLARLVLLQHRLLHQAAPGERVAARAPLQTLAEFLTVVRFALHDARYPPSAATAATATLPSALAGPGAGACTIPEDLSLARVDHENPSFLMLLLEATEILRYQNASTDPALGGPAAPPPPWLIQQGADAYTAQRFLRHSARPLYAPTFVPRPKEHMREVVHIPGATKIVVRFQGKCGLVPGDWLCFSAEAAPGSDKWREVARRSAGADEWAPIEVPGERLLVTLFTEARHAHVCPTCRTAGPHWRCLTCKRDCCPTCACPWHFGGAPYTSAPSRTAKRGCLVVDVPRAPEGLDQALADLGASAQALPEQMPDPGAASSGRLCSVCSGPLAVAGPHDGPALVALCASCDVPYMVCPKCLRQEAHLHGHSPAHTFAIFPAEKLPRLLPALGLPLLRKALLPPQSLAGYVFTCTPAFPEPAPAPKPSAGADAPPPPPAGTPAPPEEARARQEALETAQLLRRGEAEAEMCRAVQQCPPEVLAKIDAELVALANAVPGLEIHKDPVAPECRYSDLLATGPSTPRGPRHPGGPPLAALVRFGVLQHLNRVLPKPMVAYAPLLGSLSGGLWQTYAWLDLTRLEEAGSLAAMVARHRQLIFTHTKTQLLDAILRATSTGGGRRKSVTVNRYRANKKTEAGSVFNQIFQQLRRCAPADLCSGRAWEVQFQGEGATDCGGPYSESVSHICQELQGVLPLLLPCSNGRQGVGLNRDKWVPSPACRDPHHMAQFEFLGALMGVAIRSREPLALYLPSIVWKFLIGQPRDLTDIEAIDRMSIQLLATLRRPQDQGLDASSFAEQVVDTFTVVSADGRVVPLKAGGAGQPVTWANRLEYAELLERYRLHEFDTQLQAIRNGLVRIVPPQVLALFLWQEMELRVCGQVNMDLDLLKRHTNIEGADNPELVRMFWAVLESFGPEERAGFLRFTWGRSRLPLTDGELTNHLSVQFIASERPDQYLPTASTCFFKVRIPRYSNIDRMREKLLYAIRECREVDNDHAVSSQEMQAAMAAAGEAEAPGRARTTTPTAPRLRTRTAPSCPATAGGAVSGGFFRDSEDPLGGPDPDGERDDEADPEDGGLRASMRRFAPRPAVARRAPRDRDEDDLEADEGGEGEDGGPEGGDLFM</sequence>
<comment type="caution">
    <text evidence="5">The sequence shown here is derived from an EMBL/GenBank/DDBJ whole genome shotgun (WGS) entry which is preliminary data.</text>
</comment>
<dbReference type="InterPro" id="IPR042469">
    <property type="entry name" value="HECTD3"/>
</dbReference>
<organism evidence="5 6">
    <name type="scientific">Paratrimastix pyriformis</name>
    <dbReference type="NCBI Taxonomy" id="342808"/>
    <lineage>
        <taxon>Eukaryota</taxon>
        <taxon>Metamonada</taxon>
        <taxon>Preaxostyla</taxon>
        <taxon>Paratrimastigidae</taxon>
        <taxon>Paratrimastix</taxon>
    </lineage>
</organism>
<feature type="region of interest" description="Disordered" evidence="3">
    <location>
        <begin position="1802"/>
        <end position="1822"/>
    </location>
</feature>
<dbReference type="Proteomes" id="UP001141327">
    <property type="component" value="Unassembled WGS sequence"/>
</dbReference>
<feature type="region of interest" description="Disordered" evidence="3">
    <location>
        <begin position="365"/>
        <end position="402"/>
    </location>
</feature>
<feature type="domain" description="HECT" evidence="4">
    <location>
        <begin position="3319"/>
        <end position="3663"/>
    </location>
</feature>